<dbReference type="InterPro" id="IPR013101">
    <property type="entry name" value="LRR_PRU1-like"/>
</dbReference>
<dbReference type="AlphaFoldDB" id="A0A9P6UZD1"/>
<accession>A0A9P6UZD1</accession>
<evidence type="ECO:0008006" key="3">
    <source>
        <dbReference type="Google" id="ProtNLM"/>
    </source>
</evidence>
<proteinExistence type="predicted"/>
<gene>
    <name evidence="1" type="ORF">BGZ99_008326</name>
</gene>
<sequence>MRQHPFDVPEILEDVSIYLSQKDRIQCLRVSKNFYSVFISILWRRIRLRPPHPGKRPRPLIPSRRTLERHKHLIRDLVFEEIFPPEYTTLQDCRHLKVLRFSVKADLYWASFKSPLSEANQVLARISTLIRSHSSTLEDVSIRLMFWEDLDAFKDLLEALTECVRLKTLDLSDLTVPEEVMPVLRHICAVQLRSLQLSSVWMPDWFVEIPNNGDINSSNSSSSIGRDDGTYINNISYGNTTGDINNNQYSKSISQSITNEPYLHNSNDEVLFKALRHLTLYFGRRVNHKSISVRHQARIVRRFPNLESLSWPGLPIWAIKWQVPSASTPQTIGSHTIGFLDELAQDPWPFRYLDSLDLPWTGLNDDDLARTLRQLNRLRVLRVIGSQFGRLSLHELLIDKMILSGGRGQRDIPLCNTLETLDLGACRDVSSDMAQMLLSHCPNLRHFTADRISINDIAEGIEGHGEGWVCNGLRELEIHVDLYGTNSRISSDMMSFWQHAAYTQLGRLTELRILNLTFASKAPPGGVINRTLDLRLKAGLNILSKLKCLEELSFLHDPLQRMGVDEAIWMIEQWPKLHSLVGRLSDDKKLRRRVKAMLSSRHIITTS</sequence>
<reference evidence="1" key="1">
    <citation type="journal article" date="2020" name="Fungal Divers.">
        <title>Resolving the Mortierellaceae phylogeny through synthesis of multi-gene phylogenetics and phylogenomics.</title>
        <authorList>
            <person name="Vandepol N."/>
            <person name="Liber J."/>
            <person name="Desiro A."/>
            <person name="Na H."/>
            <person name="Kennedy M."/>
            <person name="Barry K."/>
            <person name="Grigoriev I.V."/>
            <person name="Miller A.N."/>
            <person name="O'Donnell K."/>
            <person name="Stajich J.E."/>
            <person name="Bonito G."/>
        </authorList>
    </citation>
    <scope>NUCLEOTIDE SEQUENCE</scope>
    <source>
        <strain evidence="1">REB-010B</strain>
    </source>
</reference>
<comment type="caution">
    <text evidence="1">The sequence shown here is derived from an EMBL/GenBank/DDBJ whole genome shotgun (WGS) entry which is preliminary data.</text>
</comment>
<dbReference type="Pfam" id="PF07723">
    <property type="entry name" value="LRR_2"/>
    <property type="match status" value="1"/>
</dbReference>
<dbReference type="InterPro" id="IPR032675">
    <property type="entry name" value="LRR_dom_sf"/>
</dbReference>
<evidence type="ECO:0000313" key="1">
    <source>
        <dbReference type="EMBL" id="KAG0327111.1"/>
    </source>
</evidence>
<evidence type="ECO:0000313" key="2">
    <source>
        <dbReference type="Proteomes" id="UP000738325"/>
    </source>
</evidence>
<organism evidence="1 2">
    <name type="scientific">Dissophora globulifera</name>
    <dbReference type="NCBI Taxonomy" id="979702"/>
    <lineage>
        <taxon>Eukaryota</taxon>
        <taxon>Fungi</taxon>
        <taxon>Fungi incertae sedis</taxon>
        <taxon>Mucoromycota</taxon>
        <taxon>Mortierellomycotina</taxon>
        <taxon>Mortierellomycetes</taxon>
        <taxon>Mortierellales</taxon>
        <taxon>Mortierellaceae</taxon>
        <taxon>Dissophora</taxon>
    </lineage>
</organism>
<dbReference type="OrthoDB" id="2446741at2759"/>
<dbReference type="SUPFAM" id="SSF52047">
    <property type="entry name" value="RNI-like"/>
    <property type="match status" value="1"/>
</dbReference>
<name>A0A9P6UZD1_9FUNG</name>
<protein>
    <recommendedName>
        <fullName evidence="3">F-box domain-containing protein</fullName>
    </recommendedName>
</protein>
<dbReference type="Proteomes" id="UP000738325">
    <property type="component" value="Unassembled WGS sequence"/>
</dbReference>
<keyword evidence="2" id="KW-1185">Reference proteome</keyword>
<dbReference type="Gene3D" id="3.80.10.10">
    <property type="entry name" value="Ribonuclease Inhibitor"/>
    <property type="match status" value="2"/>
</dbReference>
<dbReference type="EMBL" id="JAAAIP010000064">
    <property type="protein sequence ID" value="KAG0327111.1"/>
    <property type="molecule type" value="Genomic_DNA"/>
</dbReference>